<evidence type="ECO:0000313" key="3">
    <source>
        <dbReference type="Proteomes" id="UP000005408"/>
    </source>
</evidence>
<dbReference type="AlphaFoldDB" id="A0A8W8JUT2"/>
<evidence type="ECO:0000313" key="2">
    <source>
        <dbReference type="EnsemblMetazoa" id="G20420.1:cds"/>
    </source>
</evidence>
<keyword evidence="1" id="KW-0732">Signal</keyword>
<protein>
    <recommendedName>
        <fullName evidence="4">EGF-like domain-containing protein</fullName>
    </recommendedName>
</protein>
<dbReference type="SUPFAM" id="SSF57196">
    <property type="entry name" value="EGF/Laminin"/>
    <property type="match status" value="1"/>
</dbReference>
<dbReference type="Gene3D" id="2.10.25.10">
    <property type="entry name" value="Laminin"/>
    <property type="match status" value="1"/>
</dbReference>
<dbReference type="Proteomes" id="UP000005408">
    <property type="component" value="Unassembled WGS sequence"/>
</dbReference>
<organism evidence="2 3">
    <name type="scientific">Magallana gigas</name>
    <name type="common">Pacific oyster</name>
    <name type="synonym">Crassostrea gigas</name>
    <dbReference type="NCBI Taxonomy" id="29159"/>
    <lineage>
        <taxon>Eukaryota</taxon>
        <taxon>Metazoa</taxon>
        <taxon>Spiralia</taxon>
        <taxon>Lophotrochozoa</taxon>
        <taxon>Mollusca</taxon>
        <taxon>Bivalvia</taxon>
        <taxon>Autobranchia</taxon>
        <taxon>Pteriomorphia</taxon>
        <taxon>Ostreida</taxon>
        <taxon>Ostreoidea</taxon>
        <taxon>Ostreidae</taxon>
        <taxon>Magallana</taxon>
    </lineage>
</organism>
<sequence>MKLELMVASLLILIPFVLLQHTEPKQCVIIQDKMSIHTPPIPSFLLKNNTSECQVNRAGERMLRCGNSGVYIKPECVCSFHNVYEASLYHKYSSCPQGEGSDVVTQLKCPDCFRYSLKNKGPCINGGILSCKGEEVAPSITCDCPSSYKGMFCEEKMENITRLCNRIPNSSAATLKTCMLTRKECVTYSRNRQYAFKCNETDTSQERGELPLCRDTEDITMSPAVTDVTYSIVTGDTKTVRVDSLNMVSAAEIHSSIPVLTVISLTLLL</sequence>
<feature type="chain" id="PRO_5036450785" description="EGF-like domain-containing protein" evidence="1">
    <location>
        <begin position="20"/>
        <end position="269"/>
    </location>
</feature>
<evidence type="ECO:0008006" key="4">
    <source>
        <dbReference type="Google" id="ProtNLM"/>
    </source>
</evidence>
<keyword evidence="3" id="KW-1185">Reference proteome</keyword>
<feature type="signal peptide" evidence="1">
    <location>
        <begin position="1"/>
        <end position="19"/>
    </location>
</feature>
<proteinExistence type="predicted"/>
<accession>A0A8W8JUT2</accession>
<evidence type="ECO:0000256" key="1">
    <source>
        <dbReference type="SAM" id="SignalP"/>
    </source>
</evidence>
<reference evidence="2" key="1">
    <citation type="submission" date="2022-08" db="UniProtKB">
        <authorList>
            <consortium name="EnsemblMetazoa"/>
        </authorList>
    </citation>
    <scope>IDENTIFICATION</scope>
    <source>
        <strain evidence="2">05x7-T-G4-1.051#20</strain>
    </source>
</reference>
<name>A0A8W8JUT2_MAGGI</name>
<dbReference type="EnsemblMetazoa" id="G20420.1">
    <property type="protein sequence ID" value="G20420.1:cds"/>
    <property type="gene ID" value="G20420"/>
</dbReference>